<evidence type="ECO:0000313" key="1">
    <source>
        <dbReference type="EMBL" id="WEB44072.1"/>
    </source>
</evidence>
<accession>A0ABY8AKJ8</accession>
<evidence type="ECO:0000313" key="2">
    <source>
        <dbReference type="Proteomes" id="UP001218629"/>
    </source>
</evidence>
<name>A0ABY8AKJ8_9ACTN</name>
<gene>
    <name evidence="1" type="ORF">MOV08_35505</name>
</gene>
<sequence length="61" mass="6286">MPELMPVDDSGVAVGVDEANPFQPGVEFAVMIPDEHLTAATFATPATLWATLSALVQAASS</sequence>
<protein>
    <submittedName>
        <fullName evidence="1">Uncharacterized protein</fullName>
    </submittedName>
</protein>
<organism evidence="1 2">
    <name type="scientific">Streptomyces yunnanensis</name>
    <dbReference type="NCBI Taxonomy" id="156453"/>
    <lineage>
        <taxon>Bacteria</taxon>
        <taxon>Bacillati</taxon>
        <taxon>Actinomycetota</taxon>
        <taxon>Actinomycetes</taxon>
        <taxon>Kitasatosporales</taxon>
        <taxon>Streptomycetaceae</taxon>
        <taxon>Streptomyces</taxon>
    </lineage>
</organism>
<dbReference type="RefSeq" id="WP_275310343.1">
    <property type="nucleotide sequence ID" value="NZ_CP095749.1"/>
</dbReference>
<reference evidence="1 2" key="1">
    <citation type="submission" date="2022-03" db="EMBL/GenBank/DDBJ databases">
        <title>Streptomyces yunnanensis P86,complete genome.</title>
        <authorList>
            <person name="Chen S."/>
            <person name="Zhang Q."/>
        </authorList>
    </citation>
    <scope>NUCLEOTIDE SEQUENCE [LARGE SCALE GENOMIC DNA]</scope>
    <source>
        <strain evidence="1 2">P86</strain>
    </source>
</reference>
<keyword evidence="2" id="KW-1185">Reference proteome</keyword>
<dbReference type="Proteomes" id="UP001218629">
    <property type="component" value="Chromosome"/>
</dbReference>
<proteinExistence type="predicted"/>
<dbReference type="EMBL" id="CP095749">
    <property type="protein sequence ID" value="WEB44072.1"/>
    <property type="molecule type" value="Genomic_DNA"/>
</dbReference>